<keyword evidence="3" id="KW-1185">Reference proteome</keyword>
<sequence length="170" mass="19657">MTNPQDQNTNSNTSIDQQNLEKELREIKNQYTLLVQELESLKKNDKKINSLQESIQSMQEEFEDINETLQEISQMSTTMQDITDKLNNLSERQHKKMGMGMKMMPRNAVRKGIVKTLSSALTVVDMTVEKLSMAREGIEDIVAEAQYENKRKRVNNPMSQMSPMSEMHNE</sequence>
<gene>
    <name evidence="2" type="ORF">CACET_c29550</name>
</gene>
<name>A0A0G3WG34_9CLOT</name>
<dbReference type="STRING" id="84022.CACET_c29550"/>
<dbReference type="AlphaFoldDB" id="A0A0G3WG34"/>
<dbReference type="EMBL" id="CP009687">
    <property type="protein sequence ID" value="AKL96399.1"/>
    <property type="molecule type" value="Genomic_DNA"/>
</dbReference>
<dbReference type="Gene3D" id="1.20.1480.30">
    <property type="entry name" value="Designed four-helix bundle protein"/>
    <property type="match status" value="1"/>
</dbReference>
<feature type="coiled-coil region" evidence="1">
    <location>
        <begin position="10"/>
        <end position="92"/>
    </location>
</feature>
<keyword evidence="1" id="KW-0175">Coiled coil</keyword>
<dbReference type="KEGG" id="cace:CACET_c29550"/>
<dbReference type="Proteomes" id="UP000035704">
    <property type="component" value="Chromosome"/>
</dbReference>
<accession>A0A0G3WG34</accession>
<evidence type="ECO:0000256" key="1">
    <source>
        <dbReference type="SAM" id="Coils"/>
    </source>
</evidence>
<protein>
    <submittedName>
        <fullName evidence="2">Uncharacterized protein</fullName>
    </submittedName>
</protein>
<reference evidence="2 3" key="1">
    <citation type="submission" date="2014-10" db="EMBL/GenBank/DDBJ databases">
        <title>Genome sequence of Clostridium aceticum DSM 1496.</title>
        <authorList>
            <person name="Poehlein A."/>
            <person name="Schiel-Bengelsdorf B."/>
            <person name="Gottschalk G."/>
            <person name="Duerre P."/>
            <person name="Daniel R."/>
        </authorList>
    </citation>
    <scope>NUCLEOTIDE SEQUENCE [LARGE SCALE GENOMIC DNA]</scope>
    <source>
        <strain evidence="2 3">DSM 1496</strain>
    </source>
</reference>
<organism evidence="2 3">
    <name type="scientific">Clostridium aceticum</name>
    <dbReference type="NCBI Taxonomy" id="84022"/>
    <lineage>
        <taxon>Bacteria</taxon>
        <taxon>Bacillati</taxon>
        <taxon>Bacillota</taxon>
        <taxon>Clostridia</taxon>
        <taxon>Eubacteriales</taxon>
        <taxon>Clostridiaceae</taxon>
        <taxon>Clostridium</taxon>
    </lineage>
</organism>
<proteinExistence type="predicted"/>
<evidence type="ECO:0000313" key="3">
    <source>
        <dbReference type="Proteomes" id="UP000035704"/>
    </source>
</evidence>
<dbReference type="RefSeq" id="WP_052661433.1">
    <property type="nucleotide sequence ID" value="NZ_CP009687.1"/>
</dbReference>
<dbReference type="PATRIC" id="fig|84022.6.peg.3005"/>
<evidence type="ECO:0000313" key="2">
    <source>
        <dbReference type="EMBL" id="AKL96399.1"/>
    </source>
</evidence>
<dbReference type="OrthoDB" id="1955720at2"/>